<dbReference type="InterPro" id="IPR035914">
    <property type="entry name" value="Sperma_CUB_dom_sf"/>
</dbReference>
<keyword evidence="7" id="KW-1185">Reference proteome</keyword>
<sequence length="305" mass="36115">MKPFFLLCVIFFNISFLQVCKIEIYNQNKKNQGIITEKNMKNSSICFFFISGKVSHRIHLEFMYYNLQNNSTNHLCRQNYIEIYQNLSNDSYIVEQLFRKRSSKRYCGVLNSNTMNSQKYISRSSQIALIVHYQHNSKFKIVYTFLNVQEKMNNQFVLFSNNDQCQYNIDGIFTKKGYILSPNYPMDYSQNMNCSYRIKCSNQDRIKVTFESINLRKIDIDAIKIMDETGKILDDKSISNGKHIYSTSNQININFQSLYRFDTNDIMPYNETVKEKRFYFKIKFSVSDVYGFTDPVSNIHHVKGT</sequence>
<dbReference type="EMBL" id="LWCA01000164">
    <property type="protein sequence ID" value="OAF70295.1"/>
    <property type="molecule type" value="Genomic_DNA"/>
</dbReference>
<dbReference type="AlphaFoldDB" id="A0A177B7S0"/>
<evidence type="ECO:0000256" key="2">
    <source>
        <dbReference type="ARBA" id="ARBA00023157"/>
    </source>
</evidence>
<feature type="domain" description="CUB" evidence="5">
    <location>
        <begin position="20"/>
        <end position="146"/>
    </location>
</feature>
<feature type="signal peptide" evidence="4">
    <location>
        <begin position="1"/>
        <end position="22"/>
    </location>
</feature>
<evidence type="ECO:0000313" key="6">
    <source>
        <dbReference type="EMBL" id="OAF70295.1"/>
    </source>
</evidence>
<comment type="caution">
    <text evidence="3">Lacks conserved residue(s) required for the propagation of feature annotation.</text>
</comment>
<accession>A0A177B7S0</accession>
<keyword evidence="1" id="KW-0677">Repeat</keyword>
<organism evidence="6 7">
    <name type="scientific">Intoshia linei</name>
    <dbReference type="NCBI Taxonomy" id="1819745"/>
    <lineage>
        <taxon>Eukaryota</taxon>
        <taxon>Metazoa</taxon>
        <taxon>Spiralia</taxon>
        <taxon>Lophotrochozoa</taxon>
        <taxon>Mesozoa</taxon>
        <taxon>Orthonectida</taxon>
        <taxon>Rhopaluridae</taxon>
        <taxon>Intoshia</taxon>
    </lineage>
</organism>
<evidence type="ECO:0000259" key="5">
    <source>
        <dbReference type="PROSITE" id="PS01180"/>
    </source>
</evidence>
<name>A0A177B7S0_9BILA</name>
<evidence type="ECO:0000256" key="4">
    <source>
        <dbReference type="SAM" id="SignalP"/>
    </source>
</evidence>
<gene>
    <name evidence="6" type="ORF">A3Q56_01952</name>
</gene>
<feature type="non-terminal residue" evidence="6">
    <location>
        <position position="305"/>
    </location>
</feature>
<proteinExistence type="predicted"/>
<reference evidence="6 7" key="1">
    <citation type="submission" date="2016-04" db="EMBL/GenBank/DDBJ databases">
        <title>The genome of Intoshia linei affirms orthonectids as highly simplified spiralians.</title>
        <authorList>
            <person name="Mikhailov K.V."/>
            <person name="Slusarev G.S."/>
            <person name="Nikitin M.A."/>
            <person name="Logacheva M.D."/>
            <person name="Penin A."/>
            <person name="Aleoshin V."/>
            <person name="Panchin Y.V."/>
        </authorList>
    </citation>
    <scope>NUCLEOTIDE SEQUENCE [LARGE SCALE GENOMIC DNA]</scope>
    <source>
        <strain evidence="6">Intl2013</strain>
        <tissue evidence="6">Whole animal</tissue>
    </source>
</reference>
<feature type="domain" description="CUB" evidence="5">
    <location>
        <begin position="165"/>
        <end position="287"/>
    </location>
</feature>
<dbReference type="SMART" id="SM00042">
    <property type="entry name" value="CUB"/>
    <property type="match status" value="2"/>
</dbReference>
<dbReference type="CDD" id="cd00041">
    <property type="entry name" value="CUB"/>
    <property type="match status" value="1"/>
</dbReference>
<keyword evidence="2" id="KW-1015">Disulfide bond</keyword>
<protein>
    <recommendedName>
        <fullName evidence="5">CUB domain-containing protein</fullName>
    </recommendedName>
</protein>
<dbReference type="Gene3D" id="2.60.120.290">
    <property type="entry name" value="Spermadhesin, CUB domain"/>
    <property type="match status" value="2"/>
</dbReference>
<keyword evidence="4" id="KW-0732">Signal</keyword>
<dbReference type="OrthoDB" id="6131366at2759"/>
<dbReference type="InterPro" id="IPR000859">
    <property type="entry name" value="CUB_dom"/>
</dbReference>
<evidence type="ECO:0000256" key="3">
    <source>
        <dbReference type="PROSITE-ProRule" id="PRU00059"/>
    </source>
</evidence>
<feature type="chain" id="PRO_5008056879" description="CUB domain-containing protein" evidence="4">
    <location>
        <begin position="23"/>
        <end position="305"/>
    </location>
</feature>
<dbReference type="SUPFAM" id="SSF49854">
    <property type="entry name" value="Spermadhesin, CUB domain"/>
    <property type="match status" value="2"/>
</dbReference>
<evidence type="ECO:0000256" key="1">
    <source>
        <dbReference type="ARBA" id="ARBA00022737"/>
    </source>
</evidence>
<evidence type="ECO:0000313" key="7">
    <source>
        <dbReference type="Proteomes" id="UP000078046"/>
    </source>
</evidence>
<dbReference type="Pfam" id="PF00431">
    <property type="entry name" value="CUB"/>
    <property type="match status" value="2"/>
</dbReference>
<dbReference type="PROSITE" id="PS01180">
    <property type="entry name" value="CUB"/>
    <property type="match status" value="2"/>
</dbReference>
<dbReference type="PANTHER" id="PTHR24251">
    <property type="entry name" value="OVOCHYMASE-RELATED"/>
    <property type="match status" value="1"/>
</dbReference>
<comment type="caution">
    <text evidence="6">The sequence shown here is derived from an EMBL/GenBank/DDBJ whole genome shotgun (WGS) entry which is preliminary data.</text>
</comment>
<dbReference type="Proteomes" id="UP000078046">
    <property type="component" value="Unassembled WGS sequence"/>
</dbReference>